<organism evidence="2 3">
    <name type="scientific">Klebsiella pneumoniae subsp. pneumoniae</name>
    <dbReference type="NCBI Taxonomy" id="72407"/>
    <lineage>
        <taxon>Bacteria</taxon>
        <taxon>Pseudomonadati</taxon>
        <taxon>Pseudomonadota</taxon>
        <taxon>Gammaproteobacteria</taxon>
        <taxon>Enterobacterales</taxon>
        <taxon>Enterobacteriaceae</taxon>
        <taxon>Klebsiella/Raoultella group</taxon>
        <taxon>Klebsiella</taxon>
        <taxon>Klebsiella pneumoniae complex</taxon>
    </lineage>
</organism>
<sequence length="389" mass="44077">MMENVIIIGGGHVGSTLAVDMFLRRNETNLDPHLVLMHYGNHLFLKNSGKRSFRCENIMTGEVNETVFPSQNVHAINHDIRHLMQSAVAIIITVPDIPLLRKVLIEYLEACPVNPGATVAFVRAGQGGQLVLMDKWRKSSRLNKLHLLMVEDSFYGTRCIDNIIEFKRKNITRVATLSEKPDEAMDCVNQLFFGPSVPDNQHQFERVRPLDLQFDPLGYIIHLAVALDKTNLTKTASGTQYLHYSDGVHEENAGLINSLDHERVALARSYGAETRLFTTMLTEQYGLPQQPTFFEMAKSTKSIYRSLSEKSLNSLKTGRMIQEDYPGLLTMSWFAEISGEDFMITRDYVNQITQMLQALKVNTDGLDYYHNYLNALNLNKSDLIGMLSN</sequence>
<dbReference type="EMBL" id="SSUJ01000034">
    <property type="protein sequence ID" value="THI23483.1"/>
    <property type="molecule type" value="Genomic_DNA"/>
</dbReference>
<dbReference type="GO" id="GO:0016491">
    <property type="term" value="F:oxidoreductase activity"/>
    <property type="evidence" value="ECO:0007669"/>
    <property type="project" value="InterPro"/>
</dbReference>
<comment type="caution">
    <text evidence="2">The sequence shown here is derived from an EMBL/GenBank/DDBJ whole genome shotgun (WGS) entry which is preliminary data.</text>
</comment>
<dbReference type="InterPro" id="IPR008927">
    <property type="entry name" value="6-PGluconate_DH-like_C_sf"/>
</dbReference>
<dbReference type="Pfam" id="PF02317">
    <property type="entry name" value="Octopine_DH"/>
    <property type="match status" value="1"/>
</dbReference>
<proteinExistence type="predicted"/>
<dbReference type="Gene3D" id="1.10.1040.10">
    <property type="entry name" value="N-(1-d-carboxylethyl)-l-norvaline Dehydrogenase, domain 2"/>
    <property type="match status" value="1"/>
</dbReference>
<dbReference type="AlphaFoldDB" id="A0A4S7JRX0"/>
<gene>
    <name evidence="2" type="ORF">E9161_26380</name>
</gene>
<name>A0A4S7JRX0_KLEPN</name>
<accession>A0A4S7JRX0</accession>
<protein>
    <recommendedName>
        <fullName evidence="1">Opine dehydrogenase domain-containing protein</fullName>
    </recommendedName>
</protein>
<evidence type="ECO:0000313" key="2">
    <source>
        <dbReference type="EMBL" id="THI23483.1"/>
    </source>
</evidence>
<dbReference type="Gene3D" id="3.40.50.720">
    <property type="entry name" value="NAD(P)-binding Rossmann-like Domain"/>
    <property type="match status" value="1"/>
</dbReference>
<feature type="domain" description="Opine dehydrogenase" evidence="1">
    <location>
        <begin position="210"/>
        <end position="345"/>
    </location>
</feature>
<reference evidence="2 3" key="1">
    <citation type="submission" date="2019-04" db="EMBL/GenBank/DDBJ databases">
        <authorList>
            <person name="Fouts D."/>
            <person name="Sutton G."/>
            <person name="Singh I."/>
            <person name="Nguyen K."/>
        </authorList>
    </citation>
    <scope>NUCLEOTIDE SEQUENCE [LARGE SCALE GENOMIC DNA]</scope>
    <source>
        <strain evidence="2 3">55</strain>
    </source>
</reference>
<dbReference type="InterPro" id="IPR013328">
    <property type="entry name" value="6PGD_dom2"/>
</dbReference>
<dbReference type="InterPro" id="IPR003421">
    <property type="entry name" value="Opine_DH"/>
</dbReference>
<dbReference type="Proteomes" id="UP000304895">
    <property type="component" value="Unassembled WGS sequence"/>
</dbReference>
<dbReference type="SUPFAM" id="SSF48179">
    <property type="entry name" value="6-phosphogluconate dehydrogenase C-terminal domain-like"/>
    <property type="match status" value="1"/>
</dbReference>
<evidence type="ECO:0000259" key="1">
    <source>
        <dbReference type="Pfam" id="PF02317"/>
    </source>
</evidence>
<dbReference type="RefSeq" id="WP_077255457.1">
    <property type="nucleotide sequence ID" value="NZ_CP009876.1"/>
</dbReference>
<evidence type="ECO:0000313" key="3">
    <source>
        <dbReference type="Proteomes" id="UP000304895"/>
    </source>
</evidence>